<dbReference type="Gene3D" id="1.10.540.10">
    <property type="entry name" value="Acyl-CoA dehydrogenase/oxidase, N-terminal domain"/>
    <property type="match status" value="1"/>
</dbReference>
<evidence type="ECO:0000256" key="4">
    <source>
        <dbReference type="ARBA" id="ARBA00022827"/>
    </source>
</evidence>
<comment type="cofactor">
    <cofactor evidence="1 6">
        <name>FAD</name>
        <dbReference type="ChEBI" id="CHEBI:57692"/>
    </cofactor>
</comment>
<evidence type="ECO:0000256" key="3">
    <source>
        <dbReference type="ARBA" id="ARBA00022630"/>
    </source>
</evidence>
<proteinExistence type="inferred from homology"/>
<dbReference type="InterPro" id="IPR009075">
    <property type="entry name" value="AcylCo_DH/oxidase_C"/>
</dbReference>
<feature type="domain" description="Acyl-CoA dehydrogenase/oxidase N-terminal" evidence="9">
    <location>
        <begin position="7"/>
        <end position="118"/>
    </location>
</feature>
<dbReference type="Gene3D" id="1.20.140.10">
    <property type="entry name" value="Butyryl-CoA Dehydrogenase, subunit A, domain 3"/>
    <property type="match status" value="1"/>
</dbReference>
<feature type="domain" description="Acyl-CoA dehydrogenase/oxidase C-terminal" evidence="7">
    <location>
        <begin position="229"/>
        <end position="378"/>
    </location>
</feature>
<dbReference type="InterPro" id="IPR006091">
    <property type="entry name" value="Acyl-CoA_Oxase/DH_mid-dom"/>
</dbReference>
<keyword evidence="11" id="KW-1185">Reference proteome</keyword>
<dbReference type="Pfam" id="PF02770">
    <property type="entry name" value="Acyl-CoA_dh_M"/>
    <property type="match status" value="1"/>
</dbReference>
<comment type="similarity">
    <text evidence="2 6">Belongs to the acyl-CoA dehydrogenase family.</text>
</comment>
<dbReference type="Proteomes" id="UP000243900">
    <property type="component" value="Unassembled WGS sequence"/>
</dbReference>
<dbReference type="FunFam" id="2.40.110.10:FF:000002">
    <property type="entry name" value="Acyl-CoA dehydrogenase fadE12"/>
    <property type="match status" value="1"/>
</dbReference>
<evidence type="ECO:0000313" key="11">
    <source>
        <dbReference type="Proteomes" id="UP000243900"/>
    </source>
</evidence>
<evidence type="ECO:0000259" key="9">
    <source>
        <dbReference type="Pfam" id="PF02771"/>
    </source>
</evidence>
<dbReference type="InterPro" id="IPR006089">
    <property type="entry name" value="Acyl-CoA_DH_CS"/>
</dbReference>
<dbReference type="EMBL" id="PTQZ01000122">
    <property type="protein sequence ID" value="PQA42366.1"/>
    <property type="molecule type" value="Genomic_DNA"/>
</dbReference>
<protein>
    <submittedName>
        <fullName evidence="10">Acyl-CoA dehydrogenase</fullName>
    </submittedName>
</protein>
<dbReference type="PANTHER" id="PTHR43884">
    <property type="entry name" value="ACYL-COA DEHYDROGENASE"/>
    <property type="match status" value="1"/>
</dbReference>
<evidence type="ECO:0000256" key="6">
    <source>
        <dbReference type="RuleBase" id="RU362125"/>
    </source>
</evidence>
<feature type="domain" description="Acyl-CoA oxidase/dehydrogenase middle" evidence="8">
    <location>
        <begin position="122"/>
        <end position="217"/>
    </location>
</feature>
<reference evidence="11" key="1">
    <citation type="submission" date="2018-02" db="EMBL/GenBank/DDBJ databases">
        <title>Genome sequencing of Solimonas sp. HR-BB.</title>
        <authorList>
            <person name="Lee Y."/>
            <person name="Jeon C.O."/>
        </authorList>
    </citation>
    <scope>NUCLEOTIDE SEQUENCE [LARGE SCALE GENOMIC DNA]</scope>
    <source>
        <strain evidence="11">HR-E</strain>
    </source>
</reference>
<dbReference type="GO" id="GO:0050660">
    <property type="term" value="F:flavin adenine dinucleotide binding"/>
    <property type="evidence" value="ECO:0007669"/>
    <property type="project" value="InterPro"/>
</dbReference>
<dbReference type="AlphaFoldDB" id="A0A2P6AS85"/>
<dbReference type="RefSeq" id="WP_105192363.1">
    <property type="nucleotide sequence ID" value="NZ_PTQZ01000122.1"/>
</dbReference>
<dbReference type="InterPro" id="IPR046373">
    <property type="entry name" value="Acyl-CoA_Oxase/DH_mid-dom_sf"/>
</dbReference>
<dbReference type="InterPro" id="IPR036250">
    <property type="entry name" value="AcylCo_DH-like_C"/>
</dbReference>
<dbReference type="InterPro" id="IPR037069">
    <property type="entry name" value="AcylCoA_DH/ox_N_sf"/>
</dbReference>
<dbReference type="PROSITE" id="PS00073">
    <property type="entry name" value="ACYL_COA_DH_2"/>
    <property type="match status" value="1"/>
</dbReference>
<dbReference type="PANTHER" id="PTHR43884:SF12">
    <property type="entry name" value="ISOVALERYL-COA DEHYDROGENASE, MITOCHONDRIAL-RELATED"/>
    <property type="match status" value="1"/>
</dbReference>
<evidence type="ECO:0000313" key="10">
    <source>
        <dbReference type="EMBL" id="PQA42366.1"/>
    </source>
</evidence>
<dbReference type="FunFam" id="1.20.140.10:FF:000001">
    <property type="entry name" value="Acyl-CoA dehydrogenase"/>
    <property type="match status" value="1"/>
</dbReference>
<gene>
    <name evidence="10" type="ORF">C5O18_05995</name>
</gene>
<keyword evidence="5 6" id="KW-0560">Oxidoreductase</keyword>
<keyword evidence="4 6" id="KW-0274">FAD</keyword>
<comment type="caution">
    <text evidence="10">The sequence shown here is derived from an EMBL/GenBank/DDBJ whole genome shotgun (WGS) entry which is preliminary data.</text>
</comment>
<keyword evidence="3 6" id="KW-0285">Flavoprotein</keyword>
<dbReference type="OrthoDB" id="9775090at2"/>
<evidence type="ECO:0000256" key="2">
    <source>
        <dbReference type="ARBA" id="ARBA00009347"/>
    </source>
</evidence>
<evidence type="ECO:0000259" key="8">
    <source>
        <dbReference type="Pfam" id="PF02770"/>
    </source>
</evidence>
<evidence type="ECO:0000256" key="1">
    <source>
        <dbReference type="ARBA" id="ARBA00001974"/>
    </source>
</evidence>
<dbReference type="Pfam" id="PF00441">
    <property type="entry name" value="Acyl-CoA_dh_1"/>
    <property type="match status" value="1"/>
</dbReference>
<dbReference type="InterPro" id="IPR009100">
    <property type="entry name" value="AcylCoA_DH/oxidase_NM_dom_sf"/>
</dbReference>
<sequence>MTIDAAELELFRDNVKRFLENEIQPHYEQWEKDSWMPRDIWNKLGENGLLCVDQPEQYGGVGVPFQYSMVILNEMAKLGLTSLATGVSVHSDICAPYIEHLAVESVKAAWLPKLASGEAVAAIGMTEPGAGSDLAGIRTTAVRDGDFYVVNGSKTFISNGQHADVVIMAVKTDVAAGAKGVSLLLMDTSLPGFQKGKKLEKMGLHSQDTSELFMDNVRVPADCLLGQEGKGFAYMMNELPRERLNIAVIAVAASEGTLERTVQYVQERKAFGKPLSQLQNTRFTLATCKTEILAARAFVNNCIDLHADSKLDIPTGAAVKLYSTELQGRVADACLQMHGGYGYMLEYGVSRAYIDARIQRIYGGASEIMKEVVARELLGR</sequence>
<accession>A0A2P6AS85</accession>
<dbReference type="Pfam" id="PF02771">
    <property type="entry name" value="Acyl-CoA_dh_N"/>
    <property type="match status" value="1"/>
</dbReference>
<dbReference type="SUPFAM" id="SSF47203">
    <property type="entry name" value="Acyl-CoA dehydrogenase C-terminal domain-like"/>
    <property type="match status" value="1"/>
</dbReference>
<organism evidence="10 11">
    <name type="scientific">Amnimonas aquatica</name>
    <dbReference type="NCBI Taxonomy" id="2094561"/>
    <lineage>
        <taxon>Bacteria</taxon>
        <taxon>Pseudomonadati</taxon>
        <taxon>Pseudomonadota</taxon>
        <taxon>Gammaproteobacteria</taxon>
        <taxon>Moraxellales</taxon>
        <taxon>Moraxellaceae</taxon>
        <taxon>Amnimonas</taxon>
    </lineage>
</organism>
<dbReference type="SUPFAM" id="SSF56645">
    <property type="entry name" value="Acyl-CoA dehydrogenase NM domain-like"/>
    <property type="match status" value="1"/>
</dbReference>
<name>A0A2P6AS85_9GAMM</name>
<dbReference type="PROSITE" id="PS00072">
    <property type="entry name" value="ACYL_COA_DH_1"/>
    <property type="match status" value="1"/>
</dbReference>
<dbReference type="GO" id="GO:0003995">
    <property type="term" value="F:acyl-CoA dehydrogenase activity"/>
    <property type="evidence" value="ECO:0007669"/>
    <property type="project" value="InterPro"/>
</dbReference>
<dbReference type="FunFam" id="1.10.540.10:FF:000026">
    <property type="entry name" value="Acyl-CoA dehydrogenase medium chain"/>
    <property type="match status" value="1"/>
</dbReference>
<dbReference type="Gene3D" id="2.40.110.10">
    <property type="entry name" value="Butyryl-CoA Dehydrogenase, subunit A, domain 2"/>
    <property type="match status" value="1"/>
</dbReference>
<dbReference type="InterPro" id="IPR013786">
    <property type="entry name" value="AcylCoA_DH/ox_N"/>
</dbReference>
<evidence type="ECO:0000259" key="7">
    <source>
        <dbReference type="Pfam" id="PF00441"/>
    </source>
</evidence>
<evidence type="ECO:0000256" key="5">
    <source>
        <dbReference type="ARBA" id="ARBA00023002"/>
    </source>
</evidence>